<feature type="region of interest" description="Disordered" evidence="1">
    <location>
        <begin position="1032"/>
        <end position="1082"/>
    </location>
</feature>
<gene>
    <name evidence="3" type="ORF">HYH03_009830</name>
</gene>
<keyword evidence="4" id="KW-1185">Reference proteome</keyword>
<feature type="region of interest" description="Disordered" evidence="1">
    <location>
        <begin position="812"/>
        <end position="994"/>
    </location>
</feature>
<feature type="compositionally biased region" description="Gly residues" evidence="1">
    <location>
        <begin position="960"/>
        <end position="982"/>
    </location>
</feature>
<feature type="compositionally biased region" description="Gly residues" evidence="1">
    <location>
        <begin position="1061"/>
        <end position="1082"/>
    </location>
</feature>
<dbReference type="Proteomes" id="UP000612055">
    <property type="component" value="Unassembled WGS sequence"/>
</dbReference>
<dbReference type="Gene3D" id="2.60.120.10">
    <property type="entry name" value="Jelly Rolls"/>
    <property type="match status" value="1"/>
</dbReference>
<dbReference type="Pfam" id="PF00027">
    <property type="entry name" value="cNMP_binding"/>
    <property type="match status" value="1"/>
</dbReference>
<feature type="compositionally biased region" description="Gly residues" evidence="1">
    <location>
        <begin position="928"/>
        <end position="939"/>
    </location>
</feature>
<evidence type="ECO:0000313" key="4">
    <source>
        <dbReference type="Proteomes" id="UP000612055"/>
    </source>
</evidence>
<evidence type="ECO:0000256" key="1">
    <source>
        <dbReference type="SAM" id="MobiDB-lite"/>
    </source>
</evidence>
<sequence>MASTDRVPSPRAGASRWGNARSQLEGASSPDLGRPLIHRDWLMEKEDPNFGLPPEELTAAAEGAFSVLARYGQSQAESPSSPLARWRRSAIRIAASNAARRLREAARLKALQRTPYPLVLARIKLLLDRLASFKEQVAMMAERGGAFPGDGGGRGGMLGGGAGNRSRRFRGSSFRAIAVGAAGGSPFGGLPDTARSGSEVMATAITGWDLRGAGGHLISGPLDALSHRPSRIMKPADVASGGSDDDGAATGRAASRGGANRAGGGGGPMTAAALAAAAAALNGGAESPVSLEAALGPDFEAAAAAAAGMDDGGGGKMSLDKLLEELSTTMAYVSEFLRKVPEETRMEACFAAKMENYKKDQTVYRIGDPPERFHLILTGIVEIWTHPPGNRRDKTLIATLKKGQSFGEMAILNDEPRAEVATPTSNCTFLTFQRADLLACFGSYFRGKLVEAEEFFHSRVSVFQSLPPSHTLPAISHMMQSTFPAGKDWEPVADQQIYFIKSGSASLEALDRRFAGGPPPAVGASRGANAAVASAAAGGALALETPDSEGNEVLAAISIVDGRAVGTLGHEDELRRLRRALIPKKTVATLEAGSHFGGGSRILGEGELQSAIKVTALTDITLYHMHVDQWLKTASPELVRALRDDTAFKLTYYYGRQGAIGNDVVVGHAEASLAPSRALAGLADEESLQPTARAHGPGGRGKKKGKKYGTQHAEVDKVMSYMADLEAEFDKPTSKNMDLYKHGTPVERYYRSPLLCGTARGNALPHLISTVYPEGLAPLADKVETLASKAARRLDLYHGDQPAVQRMKSLIAPSSPSAQQQQQQQQHSPTSSVPWARSVPSPRGGGGGGGALSPGPGPGPSPFAAASASSPTGRGGASQSNSPARNATRLGPHAHPAPHPSAPGPSSSVSVSGSGPGPSPFASRTAGPGTGTADGGSPGSPGSNGKSRPHSSGGVTIGRHGLGPGQGAGAGPDGAGAGGGTASGSNESPGRRRGALTAAGFIWQRMRDLGGRAPPQVRQCLTYDEIAHIKAEEKRQLSTAASSSPGRRSIGGLSAAPSGFAPGGGGGGSGGGTLGLGGPGGFGGSVWDAGAPHVSASFAFPVAEASLP</sequence>
<feature type="compositionally biased region" description="Low complexity" evidence="1">
    <location>
        <begin position="813"/>
        <end position="832"/>
    </location>
</feature>
<feature type="compositionally biased region" description="Low complexity" evidence="1">
    <location>
        <begin position="1051"/>
        <end position="1060"/>
    </location>
</feature>
<dbReference type="SUPFAM" id="SSF51206">
    <property type="entry name" value="cAMP-binding domain-like"/>
    <property type="match status" value="2"/>
</dbReference>
<feature type="region of interest" description="Disordered" evidence="1">
    <location>
        <begin position="234"/>
        <end position="266"/>
    </location>
</feature>
<dbReference type="PANTHER" id="PTHR23011:SF28">
    <property type="entry name" value="CYCLIC NUCLEOTIDE-BINDING DOMAIN CONTAINING PROTEIN"/>
    <property type="match status" value="1"/>
</dbReference>
<name>A0A836BY35_9CHLO</name>
<feature type="compositionally biased region" description="Polar residues" evidence="1">
    <location>
        <begin position="1037"/>
        <end position="1046"/>
    </location>
</feature>
<proteinExistence type="predicted"/>
<feature type="compositionally biased region" description="Low complexity" evidence="1">
    <location>
        <begin position="248"/>
        <end position="259"/>
    </location>
</feature>
<comment type="caution">
    <text evidence="3">The sequence shown here is derived from an EMBL/GenBank/DDBJ whole genome shotgun (WGS) entry which is preliminary data.</text>
</comment>
<feature type="compositionally biased region" description="Low complexity" evidence="1">
    <location>
        <begin position="862"/>
        <end position="872"/>
    </location>
</feature>
<organism evidence="3 4">
    <name type="scientific">Edaphochlamys debaryana</name>
    <dbReference type="NCBI Taxonomy" id="47281"/>
    <lineage>
        <taxon>Eukaryota</taxon>
        <taxon>Viridiplantae</taxon>
        <taxon>Chlorophyta</taxon>
        <taxon>core chlorophytes</taxon>
        <taxon>Chlorophyceae</taxon>
        <taxon>CS clade</taxon>
        <taxon>Chlamydomonadales</taxon>
        <taxon>Chlamydomonadales incertae sedis</taxon>
        <taxon>Edaphochlamys</taxon>
    </lineage>
</organism>
<dbReference type="OrthoDB" id="549818at2759"/>
<accession>A0A836BY35</accession>
<evidence type="ECO:0000259" key="2">
    <source>
        <dbReference type="PROSITE" id="PS50042"/>
    </source>
</evidence>
<feature type="region of interest" description="Disordered" evidence="1">
    <location>
        <begin position="1"/>
        <end position="33"/>
    </location>
</feature>
<feature type="region of interest" description="Disordered" evidence="1">
    <location>
        <begin position="684"/>
        <end position="709"/>
    </location>
</feature>
<feature type="domain" description="Cyclic nucleotide-binding" evidence="2">
    <location>
        <begin position="336"/>
        <end position="437"/>
    </location>
</feature>
<dbReference type="EMBL" id="JAEHOE010000049">
    <property type="protein sequence ID" value="KAG2491878.1"/>
    <property type="molecule type" value="Genomic_DNA"/>
</dbReference>
<protein>
    <recommendedName>
        <fullName evidence="2">Cyclic nucleotide-binding domain-containing protein</fullName>
    </recommendedName>
</protein>
<dbReference type="InterPro" id="IPR000595">
    <property type="entry name" value="cNMP-bd_dom"/>
</dbReference>
<evidence type="ECO:0000313" key="3">
    <source>
        <dbReference type="EMBL" id="KAG2491878.1"/>
    </source>
</evidence>
<feature type="compositionally biased region" description="Low complexity" evidence="1">
    <location>
        <begin position="904"/>
        <end position="913"/>
    </location>
</feature>
<dbReference type="PANTHER" id="PTHR23011">
    <property type="entry name" value="CYCLIC NUCLEOTIDE-BINDING DOMAIN CONTAINING PROTEIN"/>
    <property type="match status" value="1"/>
</dbReference>
<reference evidence="3" key="1">
    <citation type="journal article" date="2020" name="bioRxiv">
        <title>Comparative genomics of Chlamydomonas.</title>
        <authorList>
            <person name="Craig R.J."/>
            <person name="Hasan A.R."/>
            <person name="Ness R.W."/>
            <person name="Keightley P.D."/>
        </authorList>
    </citation>
    <scope>NUCLEOTIDE SEQUENCE</scope>
    <source>
        <strain evidence="3">CCAP 11/70</strain>
    </source>
</reference>
<feature type="compositionally biased region" description="Gly residues" evidence="1">
    <location>
        <begin position="843"/>
        <end position="852"/>
    </location>
</feature>
<dbReference type="AlphaFoldDB" id="A0A836BY35"/>
<dbReference type="InterPro" id="IPR018490">
    <property type="entry name" value="cNMP-bd_dom_sf"/>
</dbReference>
<dbReference type="InterPro" id="IPR014710">
    <property type="entry name" value="RmlC-like_jellyroll"/>
</dbReference>
<dbReference type="SMART" id="SM00100">
    <property type="entry name" value="cNMP"/>
    <property type="match status" value="1"/>
</dbReference>
<dbReference type="PROSITE" id="PS50042">
    <property type="entry name" value="CNMP_BINDING_3"/>
    <property type="match status" value="1"/>
</dbReference>
<feature type="compositionally biased region" description="Basic residues" evidence="1">
    <location>
        <begin position="700"/>
        <end position="709"/>
    </location>
</feature>
<dbReference type="CDD" id="cd00038">
    <property type="entry name" value="CAP_ED"/>
    <property type="match status" value="1"/>
</dbReference>